<name>A0ABR7F745_9FIRM</name>
<sequence length="339" mass="39313">MLYYPGFEVKDINWLKFALLYLDDLRPIIPQIPYTRENYLDSLTLKIMDSTDLIREYCPDYKEGNIASLKAMEYFDNYLKNPKIYANQFNSSYGHANYLPDKWRNKAQQNYILYTGKFSTDFYYYCIDEGIAHPCDEGIKIHEDLAFVYMSFLAEVISEANEMEAITDISKYNKIILNNNKILSKTIGKELKYAINNIELNLPCDISKISIDKFIKLRSSRGFNQLRTAYTNEIKNLIEAKEQKNYGYSLENLLSYQKDFVRFCHQSFNMLGSIYLTAFGIHQIAGDNLTPIALLSTAIGVHQNLNAVVKAGEITETFKDIHNKHLARKYVATLRRTSL</sequence>
<accession>A0ABR7F745</accession>
<dbReference type="RefSeq" id="WP_054350616.1">
    <property type="nucleotide sequence ID" value="NZ_JACOOU010000001.1"/>
</dbReference>
<organism evidence="1 2">
    <name type="scientific">Blautia celeris</name>
    <dbReference type="NCBI Taxonomy" id="2763026"/>
    <lineage>
        <taxon>Bacteria</taxon>
        <taxon>Bacillati</taxon>
        <taxon>Bacillota</taxon>
        <taxon>Clostridia</taxon>
        <taxon>Lachnospirales</taxon>
        <taxon>Lachnospiraceae</taxon>
        <taxon>Blautia</taxon>
    </lineage>
</organism>
<protein>
    <submittedName>
        <fullName evidence="1">Uncharacterized protein</fullName>
    </submittedName>
</protein>
<reference evidence="1 2" key="1">
    <citation type="submission" date="2020-08" db="EMBL/GenBank/DDBJ databases">
        <title>Genome public.</title>
        <authorList>
            <person name="Liu C."/>
            <person name="Sun Q."/>
        </authorList>
    </citation>
    <scope>NUCLEOTIDE SEQUENCE [LARGE SCALE GENOMIC DNA]</scope>
    <source>
        <strain evidence="1 2">NSJ-34</strain>
    </source>
</reference>
<dbReference type="Proteomes" id="UP000654573">
    <property type="component" value="Unassembled WGS sequence"/>
</dbReference>
<dbReference type="EMBL" id="JACOOU010000001">
    <property type="protein sequence ID" value="MBC5671027.1"/>
    <property type="molecule type" value="Genomic_DNA"/>
</dbReference>
<evidence type="ECO:0000313" key="2">
    <source>
        <dbReference type="Proteomes" id="UP000654573"/>
    </source>
</evidence>
<gene>
    <name evidence="1" type="ORF">H8S76_02100</name>
</gene>
<proteinExistence type="predicted"/>
<keyword evidence="2" id="KW-1185">Reference proteome</keyword>
<evidence type="ECO:0000313" key="1">
    <source>
        <dbReference type="EMBL" id="MBC5671027.1"/>
    </source>
</evidence>
<comment type="caution">
    <text evidence="1">The sequence shown here is derived from an EMBL/GenBank/DDBJ whole genome shotgun (WGS) entry which is preliminary data.</text>
</comment>